<keyword evidence="1" id="KW-0472">Membrane</keyword>
<keyword evidence="1" id="KW-0812">Transmembrane</keyword>
<sequence length="196" mass="21994">MLHDFLNLLTQILASVVGGACLLRVWLRLRGESWQKLVLAPLLTVLTGWLVTPLETLAQALRLPVNQPGQRWDVISLLVAFVLELLRQAVLLSALRQPPWSAWLPLALLGVLWMALSVAQVMVLLAALASWLRPGMDELRWLERLTRPLLAPARRLLPPFKGIDWSPLLVLLVLYLLGVGVSYLQGRLVQVFLLLK</sequence>
<comment type="caution">
    <text evidence="2">The sequence shown here is derived from an EMBL/GenBank/DDBJ whole genome shotgun (WGS) entry which is preliminary data.</text>
</comment>
<feature type="transmembrane region" description="Helical" evidence="1">
    <location>
        <begin position="107"/>
        <end position="132"/>
    </location>
</feature>
<dbReference type="Pfam" id="PF02325">
    <property type="entry name" value="CCB3_YggT"/>
    <property type="match status" value="1"/>
</dbReference>
<dbReference type="GO" id="GO:0016020">
    <property type="term" value="C:membrane"/>
    <property type="evidence" value="ECO:0007669"/>
    <property type="project" value="InterPro"/>
</dbReference>
<evidence type="ECO:0000313" key="3">
    <source>
        <dbReference type="Proteomes" id="UP001237156"/>
    </source>
</evidence>
<dbReference type="AlphaFoldDB" id="A0AAW6RJP6"/>
<feature type="transmembrane region" description="Helical" evidence="1">
    <location>
        <begin position="37"/>
        <end position="54"/>
    </location>
</feature>
<evidence type="ECO:0000256" key="1">
    <source>
        <dbReference type="SAM" id="Phobius"/>
    </source>
</evidence>
<accession>A0AAW6RJP6</accession>
<feature type="transmembrane region" description="Helical" evidence="1">
    <location>
        <begin position="6"/>
        <end position="25"/>
    </location>
</feature>
<name>A0AAW6RJP6_9BURK</name>
<dbReference type="EMBL" id="JARVII010000044">
    <property type="protein sequence ID" value="MDG9700558.1"/>
    <property type="molecule type" value="Genomic_DNA"/>
</dbReference>
<dbReference type="RefSeq" id="WP_050714408.1">
    <property type="nucleotide sequence ID" value="NZ_JARVII010000044.1"/>
</dbReference>
<reference evidence="2 3" key="1">
    <citation type="submission" date="2023-04" db="EMBL/GenBank/DDBJ databases">
        <title>Ottowia paracancer sp. nov., isolated from human stomach.</title>
        <authorList>
            <person name="Song Y."/>
        </authorList>
    </citation>
    <scope>NUCLEOTIDE SEQUENCE [LARGE SCALE GENOMIC DNA]</scope>
    <source>
        <strain evidence="2 3">10c7w1</strain>
    </source>
</reference>
<dbReference type="Proteomes" id="UP001237156">
    <property type="component" value="Unassembled WGS sequence"/>
</dbReference>
<dbReference type="InterPro" id="IPR003425">
    <property type="entry name" value="CCB3/YggT"/>
</dbReference>
<gene>
    <name evidence="2" type="ORF">QB898_12745</name>
</gene>
<feature type="transmembrane region" description="Helical" evidence="1">
    <location>
        <begin position="165"/>
        <end position="184"/>
    </location>
</feature>
<feature type="transmembrane region" description="Helical" evidence="1">
    <location>
        <begin position="74"/>
        <end position="95"/>
    </location>
</feature>
<organism evidence="2 3">
    <name type="scientific">Ottowia cancrivicina</name>
    <dbReference type="NCBI Taxonomy" id="3040346"/>
    <lineage>
        <taxon>Bacteria</taxon>
        <taxon>Pseudomonadati</taxon>
        <taxon>Pseudomonadota</taxon>
        <taxon>Betaproteobacteria</taxon>
        <taxon>Burkholderiales</taxon>
        <taxon>Comamonadaceae</taxon>
        <taxon>Ottowia</taxon>
    </lineage>
</organism>
<protein>
    <submittedName>
        <fullName evidence="2">YggT family protein</fullName>
    </submittedName>
</protein>
<evidence type="ECO:0000313" key="2">
    <source>
        <dbReference type="EMBL" id="MDG9700558.1"/>
    </source>
</evidence>
<keyword evidence="1" id="KW-1133">Transmembrane helix</keyword>
<proteinExistence type="predicted"/>
<keyword evidence="3" id="KW-1185">Reference proteome</keyword>